<evidence type="ECO:0000313" key="1">
    <source>
        <dbReference type="EMBL" id="KAB2385929.1"/>
    </source>
</evidence>
<dbReference type="Proteomes" id="UP000483004">
    <property type="component" value="Unassembled WGS sequence"/>
</dbReference>
<dbReference type="OrthoDB" id="3464025at2"/>
<keyword evidence="2" id="KW-1185">Reference proteome</keyword>
<dbReference type="RefSeq" id="WP_151539540.1">
    <property type="nucleotide sequence ID" value="NZ_WBMR01000017.1"/>
</dbReference>
<proteinExistence type="predicted"/>
<dbReference type="EMBL" id="WBMR01000017">
    <property type="protein sequence ID" value="KAB2385929.1"/>
    <property type="molecule type" value="Genomic_DNA"/>
</dbReference>
<accession>A0A6L3W101</accession>
<reference evidence="1 2" key="1">
    <citation type="submission" date="2019-09" db="EMBL/GenBank/DDBJ databases">
        <title>Actinomadura physcomitrii sp. nov., a novel actinomycete isolated from moss [Physcomitrium sphaericum (Ludw) Fuernr].</title>
        <authorList>
            <person name="Liu C."/>
            <person name="Zhuang X."/>
        </authorList>
    </citation>
    <scope>NUCLEOTIDE SEQUENCE [LARGE SCALE GENOMIC DNA]</scope>
    <source>
        <strain evidence="1 2">CYP1-1B</strain>
    </source>
</reference>
<name>A0A6L3W101_9ACTN</name>
<dbReference type="AlphaFoldDB" id="A0A6L3W101"/>
<evidence type="ECO:0000313" key="2">
    <source>
        <dbReference type="Proteomes" id="UP000483004"/>
    </source>
</evidence>
<protein>
    <submittedName>
        <fullName evidence="1">Uncharacterized protein</fullName>
    </submittedName>
</protein>
<gene>
    <name evidence="1" type="ORF">F9B16_09005</name>
</gene>
<comment type="caution">
    <text evidence="1">The sequence shown here is derived from an EMBL/GenBank/DDBJ whole genome shotgun (WGS) entry which is preliminary data.</text>
</comment>
<organism evidence="1 2">
    <name type="scientific">Actinomadura montaniterrae</name>
    <dbReference type="NCBI Taxonomy" id="1803903"/>
    <lineage>
        <taxon>Bacteria</taxon>
        <taxon>Bacillati</taxon>
        <taxon>Actinomycetota</taxon>
        <taxon>Actinomycetes</taxon>
        <taxon>Streptosporangiales</taxon>
        <taxon>Thermomonosporaceae</taxon>
        <taxon>Actinomadura</taxon>
    </lineage>
</organism>
<sequence length="233" mass="25183">MDDLTSENGTALDPDTLVVAGQALTWQAPFTSGPLTALPLTETSAVVFGNDDAVDPTRWHDRFARGLTHRMAGEITIATVSRGLLDEVAGEHEENEMLGSAIDGLAQLLTELEEAQGREAPAARIVADACNTHAALMGTLTDQRTSVRSEGGFTVHTVRSTSADLRRPALERVRARVGLPWPTRRGDGVGGELGLARWCTVMQMSGHQMWSRLEHEAVLVTDLWLRNHPVSTG</sequence>